<evidence type="ECO:0000259" key="2">
    <source>
        <dbReference type="SMART" id="SM00065"/>
    </source>
</evidence>
<dbReference type="PANTHER" id="PTHR33744">
    <property type="entry name" value="CARBOHYDRATE DIACID REGULATOR"/>
    <property type="match status" value="1"/>
</dbReference>
<dbReference type="InterPro" id="IPR041522">
    <property type="entry name" value="CdaR_GGDEF"/>
</dbReference>
<dbReference type="InterPro" id="IPR003018">
    <property type="entry name" value="GAF"/>
</dbReference>
<dbReference type="Gene3D" id="3.30.450.40">
    <property type="match status" value="1"/>
</dbReference>
<dbReference type="InterPro" id="IPR042070">
    <property type="entry name" value="PucR_C-HTH_sf"/>
</dbReference>
<dbReference type="InterPro" id="IPR051448">
    <property type="entry name" value="CdaR-like_regulators"/>
</dbReference>
<dbReference type="Pfam" id="PF13556">
    <property type="entry name" value="HTH_30"/>
    <property type="match status" value="1"/>
</dbReference>
<name>A0A845F108_9BACL</name>
<proteinExistence type="inferred from homology"/>
<evidence type="ECO:0000313" key="3">
    <source>
        <dbReference type="EMBL" id="MYL64652.1"/>
    </source>
</evidence>
<sequence>MARGLLENEAELSKRQLHLLMQVSTIFNSSLDFYAVIQSVIEETVSVIDAADGGVLFLYDDERKRLKVAGSTGFRKKTVNEVLLQSGESMTGLAFEKKETLHFKTNLEVEEAMKTMTPQNATLYHQSADDLPMSTICIPIIKEDDCTGVIVLDQFNLEKEFTKDDIRLVEAISSQAAIALMNANLYRNKEASLQKLKQFNKTMINQNESLSKSVETHHALSDIGMNEGSFQEICSYLTNSIGKTVMIFDPFGEVKASSSSEWPSTENLQKMILKHLNTIKQKKHEVEVFHAKEDFLLFPLGRLSFPLGYLAIISESLPLTRFEHSAVFHACTVAGLQLMKQEAEHKERQRLTGELIINLLSAQEEEADLSYLADRLQADWNDFFTVAVLDVPQEVEQGHEEWLRSCIHASISHLLQKGDTKLLVTEWGRQIVILFHDAHGVESSIVSVNRFIRDFKALTSSITSEKMCRIGIGKSVKGIRALDQSFSEAKKTIKFLERFTFAGYSSWYGEIGALRLLLNNNEEELANYALEYLSPLLAYEKRRKGELFQTLFVYLSTGQDIKNASEQLHVHVNTMNYRIQRIQEILTINFNDPSDLLNIQVACSIYRYLFEA</sequence>
<dbReference type="InterPro" id="IPR029016">
    <property type="entry name" value="GAF-like_dom_sf"/>
</dbReference>
<comment type="caution">
    <text evidence="3">The sequence shown here is derived from an EMBL/GenBank/DDBJ whole genome shotgun (WGS) entry which is preliminary data.</text>
</comment>
<dbReference type="Pfam" id="PF17853">
    <property type="entry name" value="GGDEF_2"/>
    <property type="match status" value="1"/>
</dbReference>
<dbReference type="Proteomes" id="UP000447833">
    <property type="component" value="Unassembled WGS sequence"/>
</dbReference>
<feature type="domain" description="GAF" evidence="2">
    <location>
        <begin position="28"/>
        <end position="190"/>
    </location>
</feature>
<gene>
    <name evidence="3" type="ORF">GLW07_14940</name>
</gene>
<dbReference type="Gene3D" id="1.10.10.2840">
    <property type="entry name" value="PucR C-terminal helix-turn-helix domain"/>
    <property type="match status" value="1"/>
</dbReference>
<comment type="similarity">
    <text evidence="1">Belongs to the CdaR family.</text>
</comment>
<dbReference type="PANTHER" id="PTHR33744:SF1">
    <property type="entry name" value="DNA-BINDING TRANSCRIPTIONAL ACTIVATOR ADER"/>
    <property type="match status" value="1"/>
</dbReference>
<accession>A0A845F108</accession>
<dbReference type="InterPro" id="IPR025736">
    <property type="entry name" value="PucR_C-HTH_dom"/>
</dbReference>
<dbReference type="SMART" id="SM00065">
    <property type="entry name" value="GAF"/>
    <property type="match status" value="1"/>
</dbReference>
<reference evidence="3 4" key="1">
    <citation type="submission" date="2019-11" db="EMBL/GenBank/DDBJ databases">
        <title>Genome sequences of 17 halophilic strains isolated from different environments.</title>
        <authorList>
            <person name="Furrow R.E."/>
        </authorList>
    </citation>
    <scope>NUCLEOTIDE SEQUENCE [LARGE SCALE GENOMIC DNA]</scope>
    <source>
        <strain evidence="3 4">22506_14_FS</strain>
    </source>
</reference>
<protein>
    <submittedName>
        <fullName evidence="3">GAF domain-containing protein</fullName>
    </submittedName>
</protein>
<dbReference type="RefSeq" id="WP_160920072.1">
    <property type="nucleotide sequence ID" value="NZ_WMEY01000004.1"/>
</dbReference>
<evidence type="ECO:0000313" key="4">
    <source>
        <dbReference type="Proteomes" id="UP000447833"/>
    </source>
</evidence>
<dbReference type="Pfam" id="PF13185">
    <property type="entry name" value="GAF_2"/>
    <property type="match status" value="1"/>
</dbReference>
<evidence type="ECO:0000256" key="1">
    <source>
        <dbReference type="ARBA" id="ARBA00006754"/>
    </source>
</evidence>
<dbReference type="EMBL" id="WMEY01000004">
    <property type="protein sequence ID" value="MYL64652.1"/>
    <property type="molecule type" value="Genomic_DNA"/>
</dbReference>
<dbReference type="SUPFAM" id="SSF55781">
    <property type="entry name" value="GAF domain-like"/>
    <property type="match status" value="1"/>
</dbReference>
<dbReference type="AlphaFoldDB" id="A0A845F108"/>
<organism evidence="3 4">
    <name type="scientific">Guptibacillus hwajinpoensis</name>
    <dbReference type="NCBI Taxonomy" id="208199"/>
    <lineage>
        <taxon>Bacteria</taxon>
        <taxon>Bacillati</taxon>
        <taxon>Bacillota</taxon>
        <taxon>Bacilli</taxon>
        <taxon>Bacillales</taxon>
        <taxon>Guptibacillaceae</taxon>
        <taxon>Guptibacillus</taxon>
    </lineage>
</organism>